<sequence length="55" mass="5683">MEKYPVIAGGEGERPCVVPFLGNGPAGSEASRELSPTYTGLRGYRADSLTSPGSP</sequence>
<evidence type="ECO:0000313" key="2">
    <source>
        <dbReference type="EMBL" id="CAE6748812.1"/>
    </source>
</evidence>
<evidence type="ECO:0000313" key="3">
    <source>
        <dbReference type="Proteomes" id="UP000675880"/>
    </source>
</evidence>
<name>A0ABM8REK4_9BACT</name>
<evidence type="ECO:0000256" key="1">
    <source>
        <dbReference type="SAM" id="MobiDB-lite"/>
    </source>
</evidence>
<dbReference type="Proteomes" id="UP000675880">
    <property type="component" value="Unassembled WGS sequence"/>
</dbReference>
<dbReference type="EMBL" id="CAJNBJ010000016">
    <property type="protein sequence ID" value="CAE6748812.1"/>
    <property type="molecule type" value="Genomic_DNA"/>
</dbReference>
<comment type="caution">
    <text evidence="2">The sequence shown here is derived from an EMBL/GenBank/DDBJ whole genome shotgun (WGS) entry which is preliminary data.</text>
</comment>
<feature type="region of interest" description="Disordered" evidence="1">
    <location>
        <begin position="22"/>
        <end position="55"/>
    </location>
</feature>
<protein>
    <submittedName>
        <fullName evidence="2">Uncharacterized protein</fullName>
    </submittedName>
</protein>
<organism evidence="2 3">
    <name type="scientific">Nitrospira defluvii</name>
    <dbReference type="NCBI Taxonomy" id="330214"/>
    <lineage>
        <taxon>Bacteria</taxon>
        <taxon>Pseudomonadati</taxon>
        <taxon>Nitrospirota</taxon>
        <taxon>Nitrospiria</taxon>
        <taxon>Nitrospirales</taxon>
        <taxon>Nitrospiraceae</taxon>
        <taxon>Nitrospira</taxon>
    </lineage>
</organism>
<accession>A0ABM8REK4</accession>
<keyword evidence="3" id="KW-1185">Reference proteome</keyword>
<proteinExistence type="predicted"/>
<reference evidence="2 3" key="1">
    <citation type="submission" date="2021-02" db="EMBL/GenBank/DDBJ databases">
        <authorList>
            <person name="Han P."/>
        </authorList>
    </citation>
    <scope>NUCLEOTIDE SEQUENCE [LARGE SCALE GENOMIC DNA]</scope>
    <source>
        <strain evidence="2">Candidatus Nitrospira sp. ZN2</strain>
    </source>
</reference>
<gene>
    <name evidence="2" type="ORF">NSPZN2_30067</name>
</gene>